<gene>
    <name evidence="1" type="ORF">EVAR_73735_1</name>
</gene>
<reference evidence="1 2" key="1">
    <citation type="journal article" date="2019" name="Commun. Biol.">
        <title>The bagworm genome reveals a unique fibroin gene that provides high tensile strength.</title>
        <authorList>
            <person name="Kono N."/>
            <person name="Nakamura H."/>
            <person name="Ohtoshi R."/>
            <person name="Tomita M."/>
            <person name="Numata K."/>
            <person name="Arakawa K."/>
        </authorList>
    </citation>
    <scope>NUCLEOTIDE SEQUENCE [LARGE SCALE GENOMIC DNA]</scope>
</reference>
<organism evidence="1 2">
    <name type="scientific">Eumeta variegata</name>
    <name type="common">Bagworm moth</name>
    <name type="synonym">Eumeta japonica</name>
    <dbReference type="NCBI Taxonomy" id="151549"/>
    <lineage>
        <taxon>Eukaryota</taxon>
        <taxon>Metazoa</taxon>
        <taxon>Ecdysozoa</taxon>
        <taxon>Arthropoda</taxon>
        <taxon>Hexapoda</taxon>
        <taxon>Insecta</taxon>
        <taxon>Pterygota</taxon>
        <taxon>Neoptera</taxon>
        <taxon>Endopterygota</taxon>
        <taxon>Lepidoptera</taxon>
        <taxon>Glossata</taxon>
        <taxon>Ditrysia</taxon>
        <taxon>Tineoidea</taxon>
        <taxon>Psychidae</taxon>
        <taxon>Oiketicinae</taxon>
        <taxon>Eumeta</taxon>
    </lineage>
</organism>
<sequence length="569" mass="64666">MGVVASSAALLGFEDEYAKQETQQHNELQRNFSLSTIQEEHTSQLYETPQGDITMTDKGDVSFSFDGKEVSVSLYETPDLTEEEALKIVEMYADQISEHVTEHNIVELPPLRFVKETSQSGKLLMEAVVIDISPEYFSHEEDLRTEAGMDDISINEITIHGSSLKDEEELDKQTEDFARSSFEKWRKSYHRRHHKKAQKSKRIFKTTETEAQLQDISGAVGDGLKVVSDKRLKIVSNEIEIEKNIKSLPPLAKLLNILDSHLTAVESEVVNQSALLMTPASADQSIAIIKNIIDPLSQIQSKLKVYSGETPLDTLFETMSEDVHKLHVALQVIEKCVEIDETGTTLIQRTSVCIIDSLADHLIKALQELRTISESFENESLKSHLQLTVDDIKQGLEITKDTIKSQVLLQEAQEIEVTEHFTETMAKLQEAALEKVENELTLEETDDDIYKKVMDKDIDKYNLSVLENIKKPIDELNYCIRQIEQKSIAGSITDLVDPLQSLNDKIRISQDILKLSTIQKSSDVTDTLEKMYNLIKTIEIDIEENELKNIQKENALDEEQAQKMINYFY</sequence>
<accession>A0A4C1T4Q2</accession>
<dbReference type="AlphaFoldDB" id="A0A4C1T4Q2"/>
<dbReference type="STRING" id="151549.A0A4C1T4Q2"/>
<evidence type="ECO:0000313" key="1">
    <source>
        <dbReference type="EMBL" id="GBP09186.1"/>
    </source>
</evidence>
<evidence type="ECO:0000313" key="2">
    <source>
        <dbReference type="Proteomes" id="UP000299102"/>
    </source>
</evidence>
<keyword evidence="2" id="KW-1185">Reference proteome</keyword>
<proteinExistence type="predicted"/>
<dbReference type="OrthoDB" id="6070751at2759"/>
<comment type="caution">
    <text evidence="1">The sequence shown here is derived from an EMBL/GenBank/DDBJ whole genome shotgun (WGS) entry which is preliminary data.</text>
</comment>
<name>A0A4C1T4Q2_EUMVA</name>
<protein>
    <submittedName>
        <fullName evidence="1">Uncharacterized protein</fullName>
    </submittedName>
</protein>
<dbReference type="EMBL" id="BGZK01004469">
    <property type="protein sequence ID" value="GBP09186.1"/>
    <property type="molecule type" value="Genomic_DNA"/>
</dbReference>
<dbReference type="Proteomes" id="UP000299102">
    <property type="component" value="Unassembled WGS sequence"/>
</dbReference>